<keyword evidence="17" id="KW-0175">Coiled coil</keyword>
<comment type="similarity">
    <text evidence="4">Belongs to the DASH complex DAD2 family.</text>
</comment>
<evidence type="ECO:0000256" key="8">
    <source>
        <dbReference type="ARBA" id="ARBA00022618"/>
    </source>
</evidence>
<dbReference type="PANTHER" id="PTHR28036:SF1">
    <property type="entry name" value="DASH COMPLEX SUBUNIT DAD2"/>
    <property type="match status" value="1"/>
</dbReference>
<dbReference type="EMBL" id="VLTL01000013">
    <property type="protein sequence ID" value="KAA0170445.1"/>
    <property type="molecule type" value="Genomic_DNA"/>
</dbReference>
<dbReference type="Proteomes" id="UP000324907">
    <property type="component" value="Unassembled WGS sequence"/>
</dbReference>
<evidence type="ECO:0000313" key="24">
    <source>
        <dbReference type="Proteomes" id="UP000324907"/>
    </source>
</evidence>
<evidence type="ECO:0000256" key="6">
    <source>
        <dbReference type="ARBA" id="ARBA00022454"/>
    </source>
</evidence>
<reference evidence="22 23" key="1">
    <citation type="submission" date="2019-07" db="EMBL/GenBank/DDBJ databases">
        <title>Genomes of Cafeteria roenbergensis.</title>
        <authorList>
            <person name="Fischer M.G."/>
            <person name="Hackl T."/>
            <person name="Roman M."/>
        </authorList>
    </citation>
    <scope>NUCLEOTIDE SEQUENCE [LARGE SCALE GENOMIC DNA]</scope>
    <source>
        <strain evidence="18 23">BVI</strain>
        <strain evidence="19 25">Cflag</strain>
        <strain evidence="21 22">E4-10P</strain>
        <strain evidence="20 24">RCC970-E3</strain>
    </source>
</reference>
<sequence length="89" mass="9702">MAMTEDELRASIKEKKAELAALEQLRDQSSALVAHLEAMKGKFGEIKEGTAVAADVLARWSELFALVAARDSHRLVLVPQPKAEAEDEA</sequence>
<evidence type="ECO:0000256" key="5">
    <source>
        <dbReference type="ARBA" id="ARBA00020260"/>
    </source>
</evidence>
<keyword evidence="10" id="KW-0498">Mitosis</keyword>
<dbReference type="GO" id="GO:0005874">
    <property type="term" value="C:microtubule"/>
    <property type="evidence" value="ECO:0007669"/>
    <property type="project" value="UniProtKB-KW"/>
</dbReference>
<evidence type="ECO:0000256" key="10">
    <source>
        <dbReference type="ARBA" id="ARBA00022776"/>
    </source>
</evidence>
<dbReference type="AlphaFoldDB" id="A0A5A8DY55"/>
<evidence type="ECO:0000256" key="1">
    <source>
        <dbReference type="ARBA" id="ARBA00004123"/>
    </source>
</evidence>
<keyword evidence="7" id="KW-0963">Cytoplasm</keyword>
<name>A0A5A8DY55_CAFRO</name>
<evidence type="ECO:0000313" key="25">
    <source>
        <dbReference type="Proteomes" id="UP000325113"/>
    </source>
</evidence>
<dbReference type="Proteomes" id="UP000322899">
    <property type="component" value="Unassembled WGS sequence"/>
</dbReference>
<comment type="caution">
    <text evidence="20">The sequence shown here is derived from an EMBL/GenBank/DDBJ whole genome shotgun (WGS) entry which is preliminary data.</text>
</comment>
<evidence type="ECO:0000256" key="11">
    <source>
        <dbReference type="ARBA" id="ARBA00022838"/>
    </source>
</evidence>
<keyword evidence="15" id="KW-0137">Centromere</keyword>
<accession>A0A5A8DY55</accession>
<dbReference type="EMBL" id="VLTN01000050">
    <property type="protein sequence ID" value="KAA0148754.1"/>
    <property type="molecule type" value="Genomic_DNA"/>
</dbReference>
<dbReference type="Pfam" id="PF08654">
    <property type="entry name" value="DASH_Dad2"/>
    <property type="match status" value="1"/>
</dbReference>
<dbReference type="EMBL" id="VLTO01000012">
    <property type="protein sequence ID" value="KAA0175637.1"/>
    <property type="molecule type" value="Genomic_DNA"/>
</dbReference>
<keyword evidence="23" id="KW-1185">Reference proteome</keyword>
<dbReference type="GO" id="GO:0008608">
    <property type="term" value="P:attachment of spindle microtubules to kinetochore"/>
    <property type="evidence" value="ECO:0007669"/>
    <property type="project" value="TreeGrafter"/>
</dbReference>
<evidence type="ECO:0000256" key="9">
    <source>
        <dbReference type="ARBA" id="ARBA00022701"/>
    </source>
</evidence>
<dbReference type="GO" id="GO:0042729">
    <property type="term" value="C:DASH complex"/>
    <property type="evidence" value="ECO:0007669"/>
    <property type="project" value="InterPro"/>
</dbReference>
<evidence type="ECO:0000256" key="17">
    <source>
        <dbReference type="SAM" id="Coils"/>
    </source>
</evidence>
<evidence type="ECO:0000256" key="7">
    <source>
        <dbReference type="ARBA" id="ARBA00022490"/>
    </source>
</evidence>
<organism evidence="20 24">
    <name type="scientific">Cafeteria roenbergensis</name>
    <name type="common">Marine flagellate</name>
    <dbReference type="NCBI Taxonomy" id="33653"/>
    <lineage>
        <taxon>Eukaryota</taxon>
        <taxon>Sar</taxon>
        <taxon>Stramenopiles</taxon>
        <taxon>Bigyra</taxon>
        <taxon>Opalozoa</taxon>
        <taxon>Bicosoecida</taxon>
        <taxon>Cafeteriaceae</taxon>
        <taxon>Cafeteria</taxon>
    </lineage>
</organism>
<feature type="coiled-coil region" evidence="17">
    <location>
        <begin position="5"/>
        <end position="32"/>
    </location>
</feature>
<evidence type="ECO:0000313" key="19">
    <source>
        <dbReference type="EMBL" id="KAA0162427.1"/>
    </source>
</evidence>
<dbReference type="PANTHER" id="PTHR28036">
    <property type="entry name" value="DASH COMPLEX SUBUNIT DAD2"/>
    <property type="match status" value="1"/>
</dbReference>
<evidence type="ECO:0000256" key="4">
    <source>
        <dbReference type="ARBA" id="ARBA00005501"/>
    </source>
</evidence>
<evidence type="ECO:0000256" key="15">
    <source>
        <dbReference type="ARBA" id="ARBA00023328"/>
    </source>
</evidence>
<keyword evidence="12" id="KW-0206">Cytoskeleton</keyword>
<evidence type="ECO:0000256" key="16">
    <source>
        <dbReference type="ARBA" id="ARBA00030568"/>
    </source>
</evidence>
<evidence type="ECO:0000256" key="3">
    <source>
        <dbReference type="ARBA" id="ARBA00004629"/>
    </source>
</evidence>
<evidence type="ECO:0000256" key="13">
    <source>
        <dbReference type="ARBA" id="ARBA00023242"/>
    </source>
</evidence>
<evidence type="ECO:0000256" key="2">
    <source>
        <dbReference type="ARBA" id="ARBA00004186"/>
    </source>
</evidence>
<evidence type="ECO:0000313" key="21">
    <source>
        <dbReference type="EMBL" id="KAA0175637.1"/>
    </source>
</evidence>
<dbReference type="InterPro" id="IPR013963">
    <property type="entry name" value="DASH_Dad2"/>
</dbReference>
<gene>
    <name evidence="21" type="ORF">FNF27_02719</name>
    <name evidence="20" type="ORF">FNF28_01439</name>
    <name evidence="18" type="ORF">FNF29_06536</name>
    <name evidence="19" type="ORF">FNF31_03226</name>
</gene>
<keyword evidence="8" id="KW-0132">Cell division</keyword>
<evidence type="ECO:0000313" key="23">
    <source>
        <dbReference type="Proteomes" id="UP000323011"/>
    </source>
</evidence>
<keyword evidence="6" id="KW-0158">Chromosome</keyword>
<dbReference type="Proteomes" id="UP000323011">
    <property type="component" value="Unassembled WGS sequence"/>
</dbReference>
<evidence type="ECO:0000313" key="22">
    <source>
        <dbReference type="Proteomes" id="UP000322899"/>
    </source>
</evidence>
<dbReference type="GO" id="GO:0000278">
    <property type="term" value="P:mitotic cell cycle"/>
    <property type="evidence" value="ECO:0007669"/>
    <property type="project" value="InterPro"/>
</dbReference>
<keyword evidence="13" id="KW-0539">Nucleus</keyword>
<protein>
    <recommendedName>
        <fullName evidence="5">DASH complex subunit DAD2</fullName>
    </recommendedName>
    <alternativeName>
        <fullName evidence="16">Outer kinetochore protein DAD2</fullName>
    </alternativeName>
</protein>
<comment type="subcellular location">
    <subcellularLocation>
        <location evidence="3">Chromosome</location>
        <location evidence="3">Centromere</location>
        <location evidence="3">Kinetochore</location>
    </subcellularLocation>
    <subcellularLocation>
        <location evidence="2">Cytoplasm</location>
        <location evidence="2">Cytoskeleton</location>
        <location evidence="2">Spindle</location>
    </subcellularLocation>
    <subcellularLocation>
        <location evidence="1">Nucleus</location>
    </subcellularLocation>
</comment>
<keyword evidence="14" id="KW-0131">Cell cycle</keyword>
<keyword evidence="11" id="KW-0995">Kinetochore</keyword>
<evidence type="ECO:0000313" key="20">
    <source>
        <dbReference type="EMBL" id="KAA0170445.1"/>
    </source>
</evidence>
<dbReference type="EMBL" id="VLTM01000027">
    <property type="protein sequence ID" value="KAA0162427.1"/>
    <property type="molecule type" value="Genomic_DNA"/>
</dbReference>
<dbReference type="Proteomes" id="UP000325113">
    <property type="component" value="Unassembled WGS sequence"/>
</dbReference>
<evidence type="ECO:0000313" key="18">
    <source>
        <dbReference type="EMBL" id="KAA0148754.1"/>
    </source>
</evidence>
<evidence type="ECO:0000256" key="12">
    <source>
        <dbReference type="ARBA" id="ARBA00023212"/>
    </source>
</evidence>
<dbReference type="GO" id="GO:1990023">
    <property type="term" value="C:mitotic spindle midzone"/>
    <property type="evidence" value="ECO:0007669"/>
    <property type="project" value="TreeGrafter"/>
</dbReference>
<proteinExistence type="inferred from homology"/>
<dbReference type="GO" id="GO:0051301">
    <property type="term" value="P:cell division"/>
    <property type="evidence" value="ECO:0007669"/>
    <property type="project" value="UniProtKB-KW"/>
</dbReference>
<keyword evidence="9" id="KW-0493">Microtubule</keyword>
<evidence type="ECO:0000256" key="14">
    <source>
        <dbReference type="ARBA" id="ARBA00023306"/>
    </source>
</evidence>